<dbReference type="EMBL" id="BHYM01000013">
    <property type="protein sequence ID" value="GCE37926.1"/>
    <property type="molecule type" value="Genomic_DNA"/>
</dbReference>
<reference evidence="1 2" key="1">
    <citation type="submission" date="2018-11" db="EMBL/GenBank/DDBJ databases">
        <title>Microbial catabolism of amino acid.</title>
        <authorList>
            <person name="Hibi M."/>
            <person name="Ogawa J."/>
        </authorList>
    </citation>
    <scope>NUCLEOTIDE SEQUENCE [LARGE SCALE GENOMIC DNA]</scope>
    <source>
        <strain evidence="1 2">C31-06</strain>
    </source>
</reference>
<dbReference type="Proteomes" id="UP000287519">
    <property type="component" value="Unassembled WGS sequence"/>
</dbReference>
<name>A0A402C2V0_RHOWR</name>
<dbReference type="InterPro" id="IPR036388">
    <property type="entry name" value="WH-like_DNA-bd_sf"/>
</dbReference>
<evidence type="ECO:0000313" key="1">
    <source>
        <dbReference type="EMBL" id="GCE37926.1"/>
    </source>
</evidence>
<gene>
    <name evidence="1" type="ORF">Rhow_000810</name>
</gene>
<accession>A0A402C2V0</accession>
<dbReference type="AlphaFoldDB" id="A0A402C2V0"/>
<keyword evidence="2" id="KW-1185">Reference proteome</keyword>
<proteinExistence type="predicted"/>
<organism evidence="1 2">
    <name type="scientific">Rhodococcus wratislaviensis</name>
    <name type="common">Tsukamurella wratislaviensis</name>
    <dbReference type="NCBI Taxonomy" id="44752"/>
    <lineage>
        <taxon>Bacteria</taxon>
        <taxon>Bacillati</taxon>
        <taxon>Actinomycetota</taxon>
        <taxon>Actinomycetes</taxon>
        <taxon>Mycobacteriales</taxon>
        <taxon>Nocardiaceae</taxon>
        <taxon>Rhodococcus</taxon>
    </lineage>
</organism>
<protein>
    <recommendedName>
        <fullName evidence="3">Transposase</fullName>
    </recommendedName>
</protein>
<comment type="caution">
    <text evidence="1">The sequence shown here is derived from an EMBL/GenBank/DDBJ whole genome shotgun (WGS) entry which is preliminary data.</text>
</comment>
<dbReference type="Gene3D" id="1.10.10.10">
    <property type="entry name" value="Winged helix-like DNA-binding domain superfamily/Winged helix DNA-binding domain"/>
    <property type="match status" value="1"/>
</dbReference>
<evidence type="ECO:0000313" key="2">
    <source>
        <dbReference type="Proteomes" id="UP000287519"/>
    </source>
</evidence>
<sequence>MRRDPATCSGALKRIVDQLGVHPETLRTWVKRAEIERETAAASVHWSSNRLHSALDHLIAYEDRYHQQTTSGEVA</sequence>
<evidence type="ECO:0008006" key="3">
    <source>
        <dbReference type="Google" id="ProtNLM"/>
    </source>
</evidence>